<dbReference type="AlphaFoldDB" id="A0A5C4N990"/>
<keyword evidence="4" id="KW-0597">Phosphoprotein</keyword>
<evidence type="ECO:0000256" key="6">
    <source>
        <dbReference type="ARBA" id="ARBA00022692"/>
    </source>
</evidence>
<dbReference type="InterPro" id="IPR050428">
    <property type="entry name" value="TCS_sensor_his_kinase"/>
</dbReference>
<dbReference type="EC" id="2.7.13.3" evidence="3"/>
<comment type="caution">
    <text evidence="16">The sequence shown here is derived from an EMBL/GenBank/DDBJ whole genome shotgun (WGS) entry which is preliminary data.</text>
</comment>
<dbReference type="InterPro" id="IPR036890">
    <property type="entry name" value="HATPase_C_sf"/>
</dbReference>
<dbReference type="Pfam" id="PF02518">
    <property type="entry name" value="HATPase_c"/>
    <property type="match status" value="1"/>
</dbReference>
<evidence type="ECO:0000256" key="5">
    <source>
        <dbReference type="ARBA" id="ARBA00022679"/>
    </source>
</evidence>
<dbReference type="InterPro" id="IPR036097">
    <property type="entry name" value="HisK_dim/P_sf"/>
</dbReference>
<dbReference type="PANTHER" id="PTHR45436">
    <property type="entry name" value="SENSOR HISTIDINE KINASE YKOH"/>
    <property type="match status" value="1"/>
</dbReference>
<evidence type="ECO:0000256" key="3">
    <source>
        <dbReference type="ARBA" id="ARBA00012438"/>
    </source>
</evidence>
<evidence type="ECO:0000256" key="12">
    <source>
        <dbReference type="ARBA" id="ARBA00023136"/>
    </source>
</evidence>
<dbReference type="SMART" id="SM00387">
    <property type="entry name" value="HATPase_c"/>
    <property type="match status" value="1"/>
</dbReference>
<feature type="transmembrane region" description="Helical" evidence="13">
    <location>
        <begin position="153"/>
        <end position="180"/>
    </location>
</feature>
<evidence type="ECO:0000256" key="8">
    <source>
        <dbReference type="ARBA" id="ARBA00022777"/>
    </source>
</evidence>
<comment type="catalytic activity">
    <reaction evidence="1">
        <text>ATP + protein L-histidine = ADP + protein N-phospho-L-histidine.</text>
        <dbReference type="EC" id="2.7.13.3"/>
    </reaction>
</comment>
<name>A0A5C4N990_9RHOB</name>
<dbReference type="Pfam" id="PF00512">
    <property type="entry name" value="HisKA"/>
    <property type="match status" value="1"/>
</dbReference>
<keyword evidence="17" id="KW-1185">Reference proteome</keyword>
<evidence type="ECO:0000256" key="13">
    <source>
        <dbReference type="SAM" id="Phobius"/>
    </source>
</evidence>
<dbReference type="PRINTS" id="PR00344">
    <property type="entry name" value="BCTRLSENSOR"/>
</dbReference>
<dbReference type="SUPFAM" id="SSF55874">
    <property type="entry name" value="ATPase domain of HSP90 chaperone/DNA topoisomerase II/histidine kinase"/>
    <property type="match status" value="1"/>
</dbReference>
<dbReference type="PROSITE" id="PS50109">
    <property type="entry name" value="HIS_KIN"/>
    <property type="match status" value="1"/>
</dbReference>
<comment type="subcellular location">
    <subcellularLocation>
        <location evidence="2">Membrane</location>
        <topology evidence="2">Multi-pass membrane protein</topology>
    </subcellularLocation>
</comment>
<dbReference type="PROSITE" id="PS50885">
    <property type="entry name" value="HAMP"/>
    <property type="match status" value="1"/>
</dbReference>
<dbReference type="PANTHER" id="PTHR45436:SF14">
    <property type="entry name" value="SENSOR PROTEIN QSEC"/>
    <property type="match status" value="1"/>
</dbReference>
<feature type="domain" description="Histidine kinase" evidence="14">
    <location>
        <begin position="241"/>
        <end position="456"/>
    </location>
</feature>
<dbReference type="InterPro" id="IPR005467">
    <property type="entry name" value="His_kinase_dom"/>
</dbReference>
<keyword evidence="7" id="KW-0547">Nucleotide-binding</keyword>
<evidence type="ECO:0000256" key="7">
    <source>
        <dbReference type="ARBA" id="ARBA00022741"/>
    </source>
</evidence>
<protein>
    <recommendedName>
        <fullName evidence="3">histidine kinase</fullName>
        <ecNumber evidence="3">2.7.13.3</ecNumber>
    </recommendedName>
</protein>
<dbReference type="GO" id="GO:0005886">
    <property type="term" value="C:plasma membrane"/>
    <property type="evidence" value="ECO:0007669"/>
    <property type="project" value="TreeGrafter"/>
</dbReference>
<sequence>MMSMRLRLFLILVLATGTVWASAVLWTRARTEAHVERVLDTRLSEAARMVASLVADNSIDLEAAAGVVEGGGKETTFATAADYEHRLSCQIWSVEGGLLGQSEGAPDGRLSSSSSGFSTSEVDGQAWRVYTAEDPDLGIRVMVADTMAMRENLVGSIITALVLPAGLVLPALVGLIWISLGQGLAPLDRVARVLSSRSASDLTPLPDEHAASEVQPLIEGLNGLMTRVASARESERTFTAFAAHELKTPLSGLKTQAQVAAMSPDPATKDWALVQIQKAVDRTDRMVRQLLDMAAVEAEVKEADEHPGSIASHLAGVVEDLASLARVKGLALHADLKESCVLQCSRPLLLGIAVRNLLENAFAAAPHGSEVALTMQPVEEGRRCAIRVRDHGPGIPADEVALVTRRFVRGRQAQGTGSGLGLAIVDLAVERLGGRLALGPAEGGGLLAEIVLPCLSGRSGQAMPDLQTSLAS</sequence>
<feature type="domain" description="HAMP" evidence="15">
    <location>
        <begin position="181"/>
        <end position="233"/>
    </location>
</feature>
<keyword evidence="12 13" id="KW-0472">Membrane</keyword>
<keyword evidence="5" id="KW-0808">Transferase</keyword>
<dbReference type="Gene3D" id="3.30.565.10">
    <property type="entry name" value="Histidine kinase-like ATPase, C-terminal domain"/>
    <property type="match status" value="1"/>
</dbReference>
<keyword evidence="6 13" id="KW-0812">Transmembrane</keyword>
<dbReference type="InterPro" id="IPR003661">
    <property type="entry name" value="HisK_dim/P_dom"/>
</dbReference>
<keyword evidence="9" id="KW-0067">ATP-binding</keyword>
<keyword evidence="11" id="KW-0902">Two-component regulatory system</keyword>
<evidence type="ECO:0000313" key="16">
    <source>
        <dbReference type="EMBL" id="TNC62544.1"/>
    </source>
</evidence>
<reference evidence="16 17" key="1">
    <citation type="submission" date="2019-06" db="EMBL/GenBank/DDBJ databases">
        <authorList>
            <person name="Jiang L."/>
        </authorList>
    </citation>
    <scope>NUCLEOTIDE SEQUENCE [LARGE SCALE GENOMIC DNA]</scope>
    <source>
        <strain evidence="16 17">YIM 48858</strain>
    </source>
</reference>
<dbReference type="EMBL" id="VDFV01000056">
    <property type="protein sequence ID" value="TNC62544.1"/>
    <property type="molecule type" value="Genomic_DNA"/>
</dbReference>
<keyword evidence="10 13" id="KW-1133">Transmembrane helix</keyword>
<dbReference type="SMART" id="SM00388">
    <property type="entry name" value="HisKA"/>
    <property type="match status" value="1"/>
</dbReference>
<dbReference type="InterPro" id="IPR003594">
    <property type="entry name" value="HATPase_dom"/>
</dbReference>
<proteinExistence type="predicted"/>
<keyword evidence="8 16" id="KW-0418">Kinase</keyword>
<dbReference type="SUPFAM" id="SSF47384">
    <property type="entry name" value="Homodimeric domain of signal transducing histidine kinase"/>
    <property type="match status" value="1"/>
</dbReference>
<accession>A0A5C4N990</accession>
<dbReference type="GO" id="GO:0000155">
    <property type="term" value="F:phosphorelay sensor kinase activity"/>
    <property type="evidence" value="ECO:0007669"/>
    <property type="project" value="InterPro"/>
</dbReference>
<evidence type="ECO:0000256" key="9">
    <source>
        <dbReference type="ARBA" id="ARBA00022840"/>
    </source>
</evidence>
<evidence type="ECO:0000256" key="4">
    <source>
        <dbReference type="ARBA" id="ARBA00022553"/>
    </source>
</evidence>
<dbReference type="InterPro" id="IPR004358">
    <property type="entry name" value="Sig_transdc_His_kin-like_C"/>
</dbReference>
<dbReference type="OrthoDB" id="9809766at2"/>
<evidence type="ECO:0000256" key="11">
    <source>
        <dbReference type="ARBA" id="ARBA00023012"/>
    </source>
</evidence>
<evidence type="ECO:0000256" key="10">
    <source>
        <dbReference type="ARBA" id="ARBA00022989"/>
    </source>
</evidence>
<dbReference type="Pfam" id="PF08521">
    <property type="entry name" value="2CSK_N"/>
    <property type="match status" value="1"/>
</dbReference>
<organism evidence="16 17">
    <name type="scientific">Rubellimicrobium roseum</name>
    <dbReference type="NCBI Taxonomy" id="687525"/>
    <lineage>
        <taxon>Bacteria</taxon>
        <taxon>Pseudomonadati</taxon>
        <taxon>Pseudomonadota</taxon>
        <taxon>Alphaproteobacteria</taxon>
        <taxon>Rhodobacterales</taxon>
        <taxon>Roseobacteraceae</taxon>
        <taxon>Rubellimicrobium</taxon>
    </lineage>
</organism>
<evidence type="ECO:0000256" key="1">
    <source>
        <dbReference type="ARBA" id="ARBA00000085"/>
    </source>
</evidence>
<evidence type="ECO:0000259" key="14">
    <source>
        <dbReference type="PROSITE" id="PS50109"/>
    </source>
</evidence>
<dbReference type="Gene3D" id="1.10.287.130">
    <property type="match status" value="1"/>
</dbReference>
<dbReference type="InterPro" id="IPR003660">
    <property type="entry name" value="HAMP_dom"/>
</dbReference>
<dbReference type="CDD" id="cd00082">
    <property type="entry name" value="HisKA"/>
    <property type="match status" value="1"/>
</dbReference>
<evidence type="ECO:0000256" key="2">
    <source>
        <dbReference type="ARBA" id="ARBA00004141"/>
    </source>
</evidence>
<dbReference type="Proteomes" id="UP000305709">
    <property type="component" value="Unassembled WGS sequence"/>
</dbReference>
<dbReference type="InterPro" id="IPR013727">
    <property type="entry name" value="2CSK_N"/>
</dbReference>
<dbReference type="GO" id="GO:0005524">
    <property type="term" value="F:ATP binding"/>
    <property type="evidence" value="ECO:0007669"/>
    <property type="project" value="UniProtKB-KW"/>
</dbReference>
<evidence type="ECO:0000259" key="15">
    <source>
        <dbReference type="PROSITE" id="PS50885"/>
    </source>
</evidence>
<evidence type="ECO:0000313" key="17">
    <source>
        <dbReference type="Proteomes" id="UP000305709"/>
    </source>
</evidence>
<gene>
    <name evidence="16" type="ORF">FHG71_20100</name>
</gene>